<accession>A0A059A380</accession>
<sequence length="89" mass="10657">MRWMGRRRVRQFHQHSQHHPCRQHVSFSLNFINYTIVHSSLDFNINHTIAHQSFVFIEATGCRTESLCILLVFHKKKIADFWSKCSNNM</sequence>
<dbReference type="Gramene" id="KCW48263">
    <property type="protein sequence ID" value="KCW48263"/>
    <property type="gene ID" value="EUGRSUZ_K01994"/>
</dbReference>
<dbReference type="EMBL" id="KK198763">
    <property type="protein sequence ID" value="KCW48263.1"/>
    <property type="molecule type" value="Genomic_DNA"/>
</dbReference>
<proteinExistence type="predicted"/>
<evidence type="ECO:0000313" key="1">
    <source>
        <dbReference type="EMBL" id="KCW48263.1"/>
    </source>
</evidence>
<dbReference type="AlphaFoldDB" id="A0A059A380"/>
<dbReference type="InParanoid" id="A0A059A380"/>
<reference evidence="1" key="1">
    <citation type="submission" date="2013-07" db="EMBL/GenBank/DDBJ databases">
        <title>The genome of Eucalyptus grandis.</title>
        <authorList>
            <person name="Schmutz J."/>
            <person name="Hayes R."/>
            <person name="Myburg A."/>
            <person name="Tuskan G."/>
            <person name="Grattapaglia D."/>
            <person name="Rokhsar D.S."/>
        </authorList>
    </citation>
    <scope>NUCLEOTIDE SEQUENCE</scope>
    <source>
        <tissue evidence="1">Leaf extractions</tissue>
    </source>
</reference>
<organism evidence="1">
    <name type="scientific">Eucalyptus grandis</name>
    <name type="common">Flooded gum</name>
    <dbReference type="NCBI Taxonomy" id="71139"/>
    <lineage>
        <taxon>Eukaryota</taxon>
        <taxon>Viridiplantae</taxon>
        <taxon>Streptophyta</taxon>
        <taxon>Embryophyta</taxon>
        <taxon>Tracheophyta</taxon>
        <taxon>Spermatophyta</taxon>
        <taxon>Magnoliopsida</taxon>
        <taxon>eudicotyledons</taxon>
        <taxon>Gunneridae</taxon>
        <taxon>Pentapetalae</taxon>
        <taxon>rosids</taxon>
        <taxon>malvids</taxon>
        <taxon>Myrtales</taxon>
        <taxon>Myrtaceae</taxon>
        <taxon>Myrtoideae</taxon>
        <taxon>Eucalypteae</taxon>
        <taxon>Eucalyptus</taxon>
    </lineage>
</organism>
<protein>
    <submittedName>
        <fullName evidence="1">Uncharacterized protein</fullName>
    </submittedName>
</protein>
<name>A0A059A380_EUCGR</name>
<gene>
    <name evidence="1" type="ORF">EUGRSUZ_K01994</name>
</gene>